<dbReference type="CDD" id="cd07067">
    <property type="entry name" value="HP_PGM_like"/>
    <property type="match status" value="2"/>
</dbReference>
<dbReference type="Proteomes" id="UP001301388">
    <property type="component" value="Unassembled WGS sequence"/>
</dbReference>
<dbReference type="Gene3D" id="3.40.50.1240">
    <property type="entry name" value="Phosphoglycerate mutase-like"/>
    <property type="match status" value="2"/>
</dbReference>
<keyword evidence="2" id="KW-1185">Reference proteome</keyword>
<dbReference type="SUPFAM" id="SSF53254">
    <property type="entry name" value="Phosphoglycerate mutase-like"/>
    <property type="match status" value="2"/>
</dbReference>
<sequence>MLGVRLRCTSNFKNQENEGKVLSTRVVIVRHGESNFNILSKIQGRGNYDRPELQSVLTDKGKQQAKLAGKALSNLNVDVAYASPLVRAQNTAKLILVENFNPPELRTTDGLLEIDLSEWESMIAGDVKEQFPEKYHLWQNEPEKFQLGDRYPILDLFAQAKALWNEILVKHQDQTILLVGHSGINRALICSAIGIPVSLYHNIQQVNCAISVLNFQGASITDGVQLESLNLASHLADISGSPLPPVKKNHNGPRLLLVRHGETEWNRQKRFQGQIDVPLNNNGHAQARRASEFLAKVKIDKAFSSPMLRPKDTALEILSKHPNIKLELFDELKEISHGLWEGKFEHEIEAEFPGELALWQAQPETVQMPEGENLQQVWDRVAIIWQKIVESVPAGETALVVAHDAVNKAILCLLFDFTPEQFWVFKQGNGGVSVIDYPQGAQGSPILQSGNITTHLSEGVLDRTAAGAL</sequence>
<organism evidence="1 2">
    <name type="scientific">Pseudanabaena galeata UHCC 0370</name>
    <dbReference type="NCBI Taxonomy" id="3110310"/>
    <lineage>
        <taxon>Bacteria</taxon>
        <taxon>Bacillati</taxon>
        <taxon>Cyanobacteriota</taxon>
        <taxon>Cyanophyceae</taxon>
        <taxon>Pseudanabaenales</taxon>
        <taxon>Pseudanabaenaceae</taxon>
        <taxon>Pseudanabaena</taxon>
    </lineage>
</organism>
<gene>
    <name evidence="1" type="ORF">VB774_21370</name>
</gene>
<dbReference type="PANTHER" id="PTHR48100">
    <property type="entry name" value="BROAD-SPECIFICITY PHOSPHATASE YOR283W-RELATED"/>
    <property type="match status" value="1"/>
</dbReference>
<accession>A0ABU5TPJ0</accession>
<dbReference type="InterPro" id="IPR050275">
    <property type="entry name" value="PGM_Phosphatase"/>
</dbReference>
<reference evidence="1 2" key="1">
    <citation type="submission" date="2023-12" db="EMBL/GenBank/DDBJ databases">
        <title>Baltic Sea Cyanobacteria.</title>
        <authorList>
            <person name="Delbaje E."/>
            <person name="Fewer D.P."/>
            <person name="Shishido T.K."/>
        </authorList>
    </citation>
    <scope>NUCLEOTIDE SEQUENCE [LARGE SCALE GENOMIC DNA]</scope>
    <source>
        <strain evidence="1 2">UHCC 0370</strain>
    </source>
</reference>
<dbReference type="Pfam" id="PF00300">
    <property type="entry name" value="His_Phos_1"/>
    <property type="match status" value="2"/>
</dbReference>
<keyword evidence="1" id="KW-0378">Hydrolase</keyword>
<name>A0ABU5TPJ0_9CYAN</name>
<dbReference type="PROSITE" id="PS00175">
    <property type="entry name" value="PG_MUTASE"/>
    <property type="match status" value="2"/>
</dbReference>
<dbReference type="InterPro" id="IPR013078">
    <property type="entry name" value="His_Pase_superF_clade-1"/>
</dbReference>
<comment type="caution">
    <text evidence="1">The sequence shown here is derived from an EMBL/GenBank/DDBJ whole genome shotgun (WGS) entry which is preliminary data.</text>
</comment>
<dbReference type="PANTHER" id="PTHR48100:SF10">
    <property type="entry name" value="2-CARBOXY-D-ARABINITOL-1-PHOSPHATASE-RELATED"/>
    <property type="match status" value="1"/>
</dbReference>
<dbReference type="EMBL" id="JAYGIE010000112">
    <property type="protein sequence ID" value="MEA5480189.1"/>
    <property type="molecule type" value="Genomic_DNA"/>
</dbReference>
<dbReference type="InterPro" id="IPR029033">
    <property type="entry name" value="His_PPase_superfam"/>
</dbReference>
<dbReference type="InterPro" id="IPR001345">
    <property type="entry name" value="PG/BPGM_mutase_AS"/>
</dbReference>
<dbReference type="EC" id="3.1.3.-" evidence="1"/>
<proteinExistence type="predicted"/>
<evidence type="ECO:0000313" key="2">
    <source>
        <dbReference type="Proteomes" id="UP001301388"/>
    </source>
</evidence>
<evidence type="ECO:0000313" key="1">
    <source>
        <dbReference type="EMBL" id="MEA5480189.1"/>
    </source>
</evidence>
<protein>
    <submittedName>
        <fullName evidence="1">Histidine phosphatase family protein</fullName>
        <ecNumber evidence="1">3.1.3.-</ecNumber>
    </submittedName>
</protein>
<dbReference type="SMART" id="SM00855">
    <property type="entry name" value="PGAM"/>
    <property type="match status" value="2"/>
</dbReference>
<dbReference type="GO" id="GO:0016787">
    <property type="term" value="F:hydrolase activity"/>
    <property type="evidence" value="ECO:0007669"/>
    <property type="project" value="UniProtKB-KW"/>
</dbReference>
<dbReference type="RefSeq" id="WP_281009138.1">
    <property type="nucleotide sequence ID" value="NZ_JAYGIE010000112.1"/>
</dbReference>